<proteinExistence type="predicted"/>
<feature type="region of interest" description="Disordered" evidence="1">
    <location>
        <begin position="1"/>
        <end position="147"/>
    </location>
</feature>
<dbReference type="EMBL" id="JAAOYM010000001">
    <property type="protein sequence ID" value="NIJ09937.1"/>
    <property type="molecule type" value="Genomic_DNA"/>
</dbReference>
<comment type="caution">
    <text evidence="2">The sequence shown here is derived from an EMBL/GenBank/DDBJ whole genome shotgun (WGS) entry which is preliminary data.</text>
</comment>
<reference evidence="2 3" key="1">
    <citation type="submission" date="2020-03" db="EMBL/GenBank/DDBJ databases">
        <title>Sequencing the genomes of 1000 actinobacteria strains.</title>
        <authorList>
            <person name="Klenk H.-P."/>
        </authorList>
    </citation>
    <scope>NUCLEOTIDE SEQUENCE [LARGE SCALE GENOMIC DNA]</scope>
    <source>
        <strain evidence="2 3">DSM 45685</strain>
    </source>
</reference>
<sequence length="219" mass="23462">MTQDAVNDAKAADEAQPEESTPDVQPPAPPTGWDPYAPPPRPVAPTGWDPYAPPSRPVAPTGWDPYAPPPRPVAPTGWDPYAPPPRPVAPTGWDPYAPPPNPVAPTGWDPYTPPPNPVAPTGWDPYTPPPNGGGQRQPARPGVSSESGWSQHRFITHLWSAAESPGAWISVHGAGWKRLSPASESGHSHLTQLALLAKNYRLPVAYHEDSRGEIDQLLV</sequence>
<name>A0A7X5ULK5_9PSEU</name>
<dbReference type="RefSeq" id="WP_167165742.1">
    <property type="nucleotide sequence ID" value="NZ_JAAOYM010000001.1"/>
</dbReference>
<feature type="compositionally biased region" description="Pro residues" evidence="1">
    <location>
        <begin position="24"/>
        <end position="43"/>
    </location>
</feature>
<keyword evidence="3" id="KW-1185">Reference proteome</keyword>
<gene>
    <name evidence="2" type="ORF">FHU38_000281</name>
</gene>
<dbReference type="AlphaFoldDB" id="A0A7X5ULK5"/>
<organism evidence="2 3">
    <name type="scientific">Saccharomonospora amisosensis</name>
    <dbReference type="NCBI Taxonomy" id="1128677"/>
    <lineage>
        <taxon>Bacteria</taxon>
        <taxon>Bacillati</taxon>
        <taxon>Actinomycetota</taxon>
        <taxon>Actinomycetes</taxon>
        <taxon>Pseudonocardiales</taxon>
        <taxon>Pseudonocardiaceae</taxon>
        <taxon>Saccharomonospora</taxon>
    </lineage>
</organism>
<protein>
    <submittedName>
        <fullName evidence="2">Uncharacterized protein</fullName>
    </submittedName>
</protein>
<accession>A0A7X5ULK5</accession>
<evidence type="ECO:0000313" key="2">
    <source>
        <dbReference type="EMBL" id="NIJ09937.1"/>
    </source>
</evidence>
<evidence type="ECO:0000256" key="1">
    <source>
        <dbReference type="SAM" id="MobiDB-lite"/>
    </source>
</evidence>
<evidence type="ECO:0000313" key="3">
    <source>
        <dbReference type="Proteomes" id="UP000545493"/>
    </source>
</evidence>
<dbReference type="Proteomes" id="UP000545493">
    <property type="component" value="Unassembled WGS sequence"/>
</dbReference>